<protein>
    <submittedName>
        <fullName evidence="1">Uncharacterized protein</fullName>
    </submittedName>
</protein>
<comment type="caution">
    <text evidence="1">The sequence shown here is derived from an EMBL/GenBank/DDBJ whole genome shotgun (WGS) entry which is preliminary data.</text>
</comment>
<name>A0ACB9FYL6_9ASTR</name>
<accession>A0ACB9FYL6</accession>
<reference evidence="1 2" key="2">
    <citation type="journal article" date="2022" name="Mol. Ecol. Resour.">
        <title>The genomes of chicory, endive, great burdock and yacon provide insights into Asteraceae paleo-polyploidization history and plant inulin production.</title>
        <authorList>
            <person name="Fan W."/>
            <person name="Wang S."/>
            <person name="Wang H."/>
            <person name="Wang A."/>
            <person name="Jiang F."/>
            <person name="Liu H."/>
            <person name="Zhao H."/>
            <person name="Xu D."/>
            <person name="Zhang Y."/>
        </authorList>
    </citation>
    <scope>NUCLEOTIDE SEQUENCE [LARGE SCALE GENOMIC DNA]</scope>
    <source>
        <strain evidence="2">cv. Yunnan</strain>
        <tissue evidence="1">Leaves</tissue>
    </source>
</reference>
<keyword evidence="2" id="KW-1185">Reference proteome</keyword>
<evidence type="ECO:0000313" key="1">
    <source>
        <dbReference type="EMBL" id="KAI3776038.1"/>
    </source>
</evidence>
<proteinExistence type="predicted"/>
<evidence type="ECO:0000313" key="2">
    <source>
        <dbReference type="Proteomes" id="UP001056120"/>
    </source>
</evidence>
<reference evidence="2" key="1">
    <citation type="journal article" date="2022" name="Mol. Ecol. Resour.">
        <title>The genomes of chicory, endive, great burdock and yacon provide insights into Asteraceae palaeo-polyploidization history and plant inulin production.</title>
        <authorList>
            <person name="Fan W."/>
            <person name="Wang S."/>
            <person name="Wang H."/>
            <person name="Wang A."/>
            <person name="Jiang F."/>
            <person name="Liu H."/>
            <person name="Zhao H."/>
            <person name="Xu D."/>
            <person name="Zhang Y."/>
        </authorList>
    </citation>
    <scope>NUCLEOTIDE SEQUENCE [LARGE SCALE GENOMIC DNA]</scope>
    <source>
        <strain evidence="2">cv. Yunnan</strain>
    </source>
</reference>
<gene>
    <name evidence="1" type="ORF">L1987_45798</name>
</gene>
<dbReference type="EMBL" id="CM042032">
    <property type="protein sequence ID" value="KAI3776038.1"/>
    <property type="molecule type" value="Genomic_DNA"/>
</dbReference>
<sequence>MLQLLSHTEEFIAEADDVLGVNTEVLEINYEQTPPSKGIVFTDPELQKKEKTKTRLDKGKGKAKEVPEKHKSKRSRGYELVDEEFLNYATRETADVVSQLKTQISNLQSREATNSREIRELKTESTKQKGVIAQQQQQIDQIQKMVQDLIALTGVQIGTNLAENVEEIHSPAATEPIPSTSEQVQTPVFEATMYEDNMLIDVDILLNDEGEGLEKIDENQEETEKEEEEEDVEEVVITGERKDDNNTSDDDNNSGGTGGVGGTGKKIEDVEQETPTNTEYKKYEYEQQQTYVEEDGSVIGKLDKLVDEREPFIVSEDIESPSKRPKTQKIDKSAWWTVTEKPSIVEKSTQTIKSPEQALTGEILAWMYDGEKKMYSTEDDQSIEQFICC</sequence>
<organism evidence="1 2">
    <name type="scientific">Smallanthus sonchifolius</name>
    <dbReference type="NCBI Taxonomy" id="185202"/>
    <lineage>
        <taxon>Eukaryota</taxon>
        <taxon>Viridiplantae</taxon>
        <taxon>Streptophyta</taxon>
        <taxon>Embryophyta</taxon>
        <taxon>Tracheophyta</taxon>
        <taxon>Spermatophyta</taxon>
        <taxon>Magnoliopsida</taxon>
        <taxon>eudicotyledons</taxon>
        <taxon>Gunneridae</taxon>
        <taxon>Pentapetalae</taxon>
        <taxon>asterids</taxon>
        <taxon>campanulids</taxon>
        <taxon>Asterales</taxon>
        <taxon>Asteraceae</taxon>
        <taxon>Asteroideae</taxon>
        <taxon>Heliantheae alliance</taxon>
        <taxon>Millerieae</taxon>
        <taxon>Smallanthus</taxon>
    </lineage>
</organism>
<dbReference type="Proteomes" id="UP001056120">
    <property type="component" value="Linkage Group LG15"/>
</dbReference>